<evidence type="ECO:0000313" key="3">
    <source>
        <dbReference type="Proteomes" id="UP000238206"/>
    </source>
</evidence>
<dbReference type="InterPro" id="IPR001584">
    <property type="entry name" value="Integrase_cat-core"/>
</dbReference>
<accession>A0A2S8HUU7</accession>
<dbReference type="AlphaFoldDB" id="A0A2S8HUU7"/>
<dbReference type="Proteomes" id="UP000238206">
    <property type="component" value="Unassembled WGS sequence"/>
</dbReference>
<evidence type="ECO:0000313" key="2">
    <source>
        <dbReference type="EMBL" id="PQP06165.1"/>
    </source>
</evidence>
<dbReference type="GO" id="GO:0003676">
    <property type="term" value="F:nucleic acid binding"/>
    <property type="evidence" value="ECO:0007669"/>
    <property type="project" value="InterPro"/>
</dbReference>
<gene>
    <name evidence="2" type="ORF">C5615_38550</name>
</gene>
<proteinExistence type="predicted"/>
<organism evidence="2 3">
    <name type="scientific">Burkholderia cepacia</name>
    <name type="common">Pseudomonas cepacia</name>
    <dbReference type="NCBI Taxonomy" id="292"/>
    <lineage>
        <taxon>Bacteria</taxon>
        <taxon>Pseudomonadati</taxon>
        <taxon>Pseudomonadota</taxon>
        <taxon>Betaproteobacteria</taxon>
        <taxon>Burkholderiales</taxon>
        <taxon>Burkholderiaceae</taxon>
        <taxon>Burkholderia</taxon>
        <taxon>Burkholderia cepacia complex</taxon>
    </lineage>
</organism>
<feature type="domain" description="Integrase catalytic" evidence="1">
    <location>
        <begin position="191"/>
        <end position="329"/>
    </location>
</feature>
<dbReference type="Pfam" id="PF00665">
    <property type="entry name" value="rve"/>
    <property type="match status" value="1"/>
</dbReference>
<dbReference type="InterPro" id="IPR012337">
    <property type="entry name" value="RNaseH-like_sf"/>
</dbReference>
<dbReference type="SUPFAM" id="SSF53098">
    <property type="entry name" value="Ribonuclease H-like"/>
    <property type="match status" value="1"/>
</dbReference>
<dbReference type="GO" id="GO:0015074">
    <property type="term" value="P:DNA integration"/>
    <property type="evidence" value="ECO:0007669"/>
    <property type="project" value="InterPro"/>
</dbReference>
<evidence type="ECO:0000259" key="1">
    <source>
        <dbReference type="PROSITE" id="PS50994"/>
    </source>
</evidence>
<dbReference type="Gene3D" id="3.30.420.10">
    <property type="entry name" value="Ribonuclease H-like superfamily/Ribonuclease H"/>
    <property type="match status" value="1"/>
</dbReference>
<protein>
    <submittedName>
        <fullName evidence="2">Integrase</fullName>
    </submittedName>
</protein>
<dbReference type="RefSeq" id="WP_105394007.1">
    <property type="nucleotide sequence ID" value="NZ_PUIQ01000150.1"/>
</dbReference>
<dbReference type="InterPro" id="IPR036397">
    <property type="entry name" value="RNaseH_sf"/>
</dbReference>
<sequence>MIIYRMIINLNESQIRALDQVRAVLDGTQTLDFAPAACPHERREWVASVLWRFRYDQLKRPHRGLVLRYLRRFSGFSRAHMTRLVQRWVQGQRLAWLKGSPANAFARRYTDEDIFTLAETEREYGRLSGPAMVVVLRRMYQVYNDERYVRLQHLSASHLYNLRRSQTYRLHHTIYTKTQTNPKGAVIAVRRAPAPENRPGFIRIDSVHQGNIEEQRGVYHINAVDCVTQREVVATVPTLEREHMLPVLRDMIDQFPFRVLGFHSDGGSEYINHEVAKMLKEQLIDFTRSRPRRCNDNALAESKNGNVVRRQFGYAHIPAEWAKQFNGKQ</sequence>
<dbReference type="PROSITE" id="PS50994">
    <property type="entry name" value="INTEGRASE"/>
    <property type="match status" value="1"/>
</dbReference>
<reference evidence="2 3" key="1">
    <citation type="submission" date="2018-02" db="EMBL/GenBank/DDBJ databases">
        <title>Draft genome sequencing of Burkholderia cepacia Y14-15.</title>
        <authorList>
            <person name="Zheng B.-X."/>
        </authorList>
    </citation>
    <scope>NUCLEOTIDE SEQUENCE [LARGE SCALE GENOMIC DNA]</scope>
    <source>
        <strain evidence="2 3">Y14-15</strain>
    </source>
</reference>
<comment type="caution">
    <text evidence="2">The sequence shown here is derived from an EMBL/GenBank/DDBJ whole genome shotgun (WGS) entry which is preliminary data.</text>
</comment>
<name>A0A2S8HUU7_BURCE</name>
<dbReference type="EMBL" id="PUIQ01000150">
    <property type="protein sequence ID" value="PQP06165.1"/>
    <property type="molecule type" value="Genomic_DNA"/>
</dbReference>